<dbReference type="PANTHER" id="PTHR24305:SF187">
    <property type="entry name" value="P450, PUTATIVE (EUROFUNG)-RELATED"/>
    <property type="match status" value="1"/>
</dbReference>
<comment type="similarity">
    <text evidence="3">Belongs to the cytochrome P450 family.</text>
</comment>
<evidence type="ECO:0008006" key="11">
    <source>
        <dbReference type="Google" id="ProtNLM"/>
    </source>
</evidence>
<keyword evidence="10" id="KW-1185">Reference proteome</keyword>
<keyword evidence="8" id="KW-0349">Heme</keyword>
<reference evidence="9" key="1">
    <citation type="submission" date="2022-07" db="EMBL/GenBank/DDBJ databases">
        <title>Genome Sequence of Physisporinus lineatus.</title>
        <authorList>
            <person name="Buettner E."/>
        </authorList>
    </citation>
    <scope>NUCLEOTIDE SEQUENCE</scope>
    <source>
        <strain evidence="9">VT162</strain>
    </source>
</reference>
<keyword evidence="5" id="KW-0560">Oxidoreductase</keyword>
<dbReference type="GO" id="GO:0016705">
    <property type="term" value="F:oxidoreductase activity, acting on paired donors, with incorporation or reduction of molecular oxygen"/>
    <property type="evidence" value="ECO:0007669"/>
    <property type="project" value="InterPro"/>
</dbReference>
<protein>
    <recommendedName>
        <fullName evidence="11">Cytochrome P450</fullName>
    </recommendedName>
</protein>
<dbReference type="Gene3D" id="1.10.630.10">
    <property type="entry name" value="Cytochrome P450"/>
    <property type="match status" value="1"/>
</dbReference>
<evidence type="ECO:0000256" key="7">
    <source>
        <dbReference type="ARBA" id="ARBA00023033"/>
    </source>
</evidence>
<accession>A0AAD5V8J0</accession>
<dbReference type="InterPro" id="IPR001128">
    <property type="entry name" value="Cyt_P450"/>
</dbReference>
<dbReference type="GO" id="GO:0005506">
    <property type="term" value="F:iron ion binding"/>
    <property type="evidence" value="ECO:0007669"/>
    <property type="project" value="InterPro"/>
</dbReference>
<evidence type="ECO:0000256" key="5">
    <source>
        <dbReference type="ARBA" id="ARBA00023002"/>
    </source>
</evidence>
<keyword evidence="7" id="KW-0503">Monooxygenase</keyword>
<comment type="cofactor">
    <cofactor evidence="1 8">
        <name>heme</name>
        <dbReference type="ChEBI" id="CHEBI:30413"/>
    </cofactor>
</comment>
<keyword evidence="6 8" id="KW-0408">Iron</keyword>
<gene>
    <name evidence="9" type="ORF">NLI96_g2358</name>
</gene>
<comment type="caution">
    <text evidence="9">The sequence shown here is derived from an EMBL/GenBank/DDBJ whole genome shotgun (WGS) entry which is preliminary data.</text>
</comment>
<evidence type="ECO:0000256" key="2">
    <source>
        <dbReference type="ARBA" id="ARBA00005179"/>
    </source>
</evidence>
<sequence length="320" mass="36153">MAFSTDFGYLREGRDSSGLFDILHRAIMDVTIISHIPWIYDFVGLIPGSEAQIKMMKDLGEGLVRQRIQEGSTRHDLFHYLIDEDGVEPIKPSMPNVRSDGLLAFVAGSDTVATALSHTFYFLLQNPRCYQLLQKEVDENFPRGEDPMDFSKQADMPYLNACINESLRLYPPVMSGLQRRVEYGTGGKIIDSTFVPEGTQVSVHHYSLHRNPRHFSPLPEVFWPDRWLAKDTFTLPTGEVIPANQVILDRGSFIPFSTGPQNCAGKAFALLEIRAVLCALLQRFDIKGADGWKLNMWEDGIEDCYVTRCSGPLNVALHRR</sequence>
<evidence type="ECO:0000256" key="4">
    <source>
        <dbReference type="ARBA" id="ARBA00022723"/>
    </source>
</evidence>
<dbReference type="SUPFAM" id="SSF48264">
    <property type="entry name" value="Cytochrome P450"/>
    <property type="match status" value="1"/>
</dbReference>
<keyword evidence="4 8" id="KW-0479">Metal-binding</keyword>
<evidence type="ECO:0000313" key="10">
    <source>
        <dbReference type="Proteomes" id="UP001212997"/>
    </source>
</evidence>
<evidence type="ECO:0000256" key="1">
    <source>
        <dbReference type="ARBA" id="ARBA00001971"/>
    </source>
</evidence>
<name>A0AAD5V8J0_9APHY</name>
<dbReference type="InterPro" id="IPR036396">
    <property type="entry name" value="Cyt_P450_sf"/>
</dbReference>
<evidence type="ECO:0000256" key="3">
    <source>
        <dbReference type="ARBA" id="ARBA00010617"/>
    </source>
</evidence>
<dbReference type="PRINTS" id="PR00385">
    <property type="entry name" value="P450"/>
</dbReference>
<evidence type="ECO:0000313" key="9">
    <source>
        <dbReference type="EMBL" id="KAJ3489131.1"/>
    </source>
</evidence>
<evidence type="ECO:0000256" key="6">
    <source>
        <dbReference type="ARBA" id="ARBA00023004"/>
    </source>
</evidence>
<dbReference type="InterPro" id="IPR050121">
    <property type="entry name" value="Cytochrome_P450_monoxygenase"/>
</dbReference>
<dbReference type="InterPro" id="IPR002403">
    <property type="entry name" value="Cyt_P450_E_grp-IV"/>
</dbReference>
<proteinExistence type="inferred from homology"/>
<evidence type="ECO:0000256" key="8">
    <source>
        <dbReference type="PIRSR" id="PIRSR602403-1"/>
    </source>
</evidence>
<dbReference type="EMBL" id="JANAWD010000052">
    <property type="protein sequence ID" value="KAJ3489131.1"/>
    <property type="molecule type" value="Genomic_DNA"/>
</dbReference>
<dbReference type="GO" id="GO:0020037">
    <property type="term" value="F:heme binding"/>
    <property type="evidence" value="ECO:0007669"/>
    <property type="project" value="InterPro"/>
</dbReference>
<dbReference type="PRINTS" id="PR00465">
    <property type="entry name" value="EP450IV"/>
</dbReference>
<dbReference type="Proteomes" id="UP001212997">
    <property type="component" value="Unassembled WGS sequence"/>
</dbReference>
<feature type="binding site" description="axial binding residue" evidence="8">
    <location>
        <position position="263"/>
    </location>
    <ligand>
        <name>heme</name>
        <dbReference type="ChEBI" id="CHEBI:30413"/>
    </ligand>
    <ligandPart>
        <name>Fe</name>
        <dbReference type="ChEBI" id="CHEBI:18248"/>
    </ligandPart>
</feature>
<dbReference type="Pfam" id="PF00067">
    <property type="entry name" value="p450"/>
    <property type="match status" value="1"/>
</dbReference>
<comment type="pathway">
    <text evidence="2">Secondary metabolite biosynthesis.</text>
</comment>
<organism evidence="9 10">
    <name type="scientific">Meripilus lineatus</name>
    <dbReference type="NCBI Taxonomy" id="2056292"/>
    <lineage>
        <taxon>Eukaryota</taxon>
        <taxon>Fungi</taxon>
        <taxon>Dikarya</taxon>
        <taxon>Basidiomycota</taxon>
        <taxon>Agaricomycotina</taxon>
        <taxon>Agaricomycetes</taxon>
        <taxon>Polyporales</taxon>
        <taxon>Meripilaceae</taxon>
        <taxon>Meripilus</taxon>
    </lineage>
</organism>
<dbReference type="PANTHER" id="PTHR24305">
    <property type="entry name" value="CYTOCHROME P450"/>
    <property type="match status" value="1"/>
</dbReference>
<dbReference type="GO" id="GO:0004497">
    <property type="term" value="F:monooxygenase activity"/>
    <property type="evidence" value="ECO:0007669"/>
    <property type="project" value="UniProtKB-KW"/>
</dbReference>
<dbReference type="AlphaFoldDB" id="A0AAD5V8J0"/>